<comment type="caution">
    <text evidence="1">The sequence shown here is derived from an EMBL/GenBank/DDBJ whole genome shotgun (WGS) entry which is preliminary data.</text>
</comment>
<evidence type="ECO:0000313" key="2">
    <source>
        <dbReference type="Proteomes" id="UP000825729"/>
    </source>
</evidence>
<protein>
    <submittedName>
        <fullName evidence="1">Uncharacterized protein</fullName>
    </submittedName>
</protein>
<dbReference type="EMBL" id="JAINDJ010000004">
    <property type="protein sequence ID" value="KAG9451551.1"/>
    <property type="molecule type" value="Genomic_DNA"/>
</dbReference>
<gene>
    <name evidence="1" type="ORF">H6P81_011516</name>
</gene>
<proteinExistence type="predicted"/>
<sequence>MAEARRRPHSIFKFSRGGTTWRSLGPMRLLLSARGYGIWTQPKRTRKTTKIRDGILKASRSIWKRGREKVVVEYDQGVYDLADRSCRPIYRQNCITTNYVVHTGNCRFGSRMVGRNGRGGEEEGFETCLFNPLTTAEMKLPSLAKITDGYGYYFPVDNTMSDVLKRYPTRVFLFPRNIPKYINSRERDYCETAVAVCGRRL</sequence>
<accession>A0AAV7ESU9</accession>
<reference evidence="1 2" key="1">
    <citation type="submission" date="2021-07" db="EMBL/GenBank/DDBJ databases">
        <title>The Aristolochia fimbriata genome: insights into angiosperm evolution, floral development and chemical biosynthesis.</title>
        <authorList>
            <person name="Jiao Y."/>
        </authorList>
    </citation>
    <scope>NUCLEOTIDE SEQUENCE [LARGE SCALE GENOMIC DNA]</scope>
    <source>
        <strain evidence="1">IBCAS-2021</strain>
        <tissue evidence="1">Leaf</tissue>
    </source>
</reference>
<dbReference type="AlphaFoldDB" id="A0AAV7ESU9"/>
<organism evidence="1 2">
    <name type="scientific">Aristolochia fimbriata</name>
    <name type="common">White veined hardy Dutchman's pipe vine</name>
    <dbReference type="NCBI Taxonomy" id="158543"/>
    <lineage>
        <taxon>Eukaryota</taxon>
        <taxon>Viridiplantae</taxon>
        <taxon>Streptophyta</taxon>
        <taxon>Embryophyta</taxon>
        <taxon>Tracheophyta</taxon>
        <taxon>Spermatophyta</taxon>
        <taxon>Magnoliopsida</taxon>
        <taxon>Magnoliidae</taxon>
        <taxon>Piperales</taxon>
        <taxon>Aristolochiaceae</taxon>
        <taxon>Aristolochia</taxon>
    </lineage>
</organism>
<evidence type="ECO:0000313" key="1">
    <source>
        <dbReference type="EMBL" id="KAG9451551.1"/>
    </source>
</evidence>
<keyword evidence="2" id="KW-1185">Reference proteome</keyword>
<name>A0AAV7ESU9_ARIFI</name>
<dbReference type="Proteomes" id="UP000825729">
    <property type="component" value="Unassembled WGS sequence"/>
</dbReference>